<feature type="transmembrane region" description="Helical" evidence="8">
    <location>
        <begin position="341"/>
        <end position="360"/>
    </location>
</feature>
<dbReference type="EC" id="2.4.1.-" evidence="9"/>
<keyword evidence="3 9" id="KW-0808">Transferase</keyword>
<gene>
    <name evidence="9" type="ORF">BJY22_007765</name>
</gene>
<evidence type="ECO:0000256" key="6">
    <source>
        <dbReference type="ARBA" id="ARBA00023136"/>
    </source>
</evidence>
<evidence type="ECO:0000313" key="10">
    <source>
        <dbReference type="Proteomes" id="UP000555407"/>
    </source>
</evidence>
<evidence type="ECO:0000256" key="2">
    <source>
        <dbReference type="ARBA" id="ARBA00022475"/>
    </source>
</evidence>
<evidence type="ECO:0000256" key="4">
    <source>
        <dbReference type="ARBA" id="ARBA00022692"/>
    </source>
</evidence>
<feature type="transmembrane region" description="Helical" evidence="8">
    <location>
        <begin position="19"/>
        <end position="41"/>
    </location>
</feature>
<dbReference type="GO" id="GO:0005886">
    <property type="term" value="C:plasma membrane"/>
    <property type="evidence" value="ECO:0007669"/>
    <property type="project" value="UniProtKB-SubCell"/>
</dbReference>
<evidence type="ECO:0000256" key="1">
    <source>
        <dbReference type="ARBA" id="ARBA00004651"/>
    </source>
</evidence>
<sequence>MTVTTPASSPTRPAGRRRIVIAVAACALLVALGAWIGHLYGGMIDLRVYRMGGSVLLHGDSLYDAKLPGGSNLPFTYPPFSAIAMVPLAAVPWGVALVAWTTLSVLCITALWRTSLTKTFWSFFTKRKRTAVLAALTALSLLLEPVWQTIQFGQINLLLTAMILLDLVRPNDARLRGFWLGVTIGVKLTPLPLLALLVVTKQWRALRNAVLGLLATMAIGFAVVPNQSWRYWTDVILDANRVGGLTYTGNQSFNGFLHRIGDEAGWVQPTWFVLSAVFGLVVLWLARKYWLADERVTAISVMALAVLYASPISWSHHWVWIIPLGVSLIRGVNRWWGLNPAVVTGVLFYGLFVLRSIWWVPYRDDRELDWSFWQSIPGNSHLIVGLIAFALLIVTSRSLPKPSAPAADQQA</sequence>
<feature type="transmembrane region" description="Helical" evidence="8">
    <location>
        <begin position="206"/>
        <end position="224"/>
    </location>
</feature>
<keyword evidence="2" id="KW-1003">Cell membrane</keyword>
<keyword evidence="9" id="KW-0328">Glycosyltransferase</keyword>
<accession>A0A7X5VL26</accession>
<dbReference type="EMBL" id="JAASRO010000001">
    <property type="protein sequence ID" value="NIK62048.1"/>
    <property type="molecule type" value="Genomic_DNA"/>
</dbReference>
<feature type="transmembrane region" description="Helical" evidence="8">
    <location>
        <begin position="266"/>
        <end position="286"/>
    </location>
</feature>
<reference evidence="9 10" key="1">
    <citation type="submission" date="2020-03" db="EMBL/GenBank/DDBJ databases">
        <title>Sequencing the genomes of 1000 actinobacteria strains.</title>
        <authorList>
            <person name="Klenk H.-P."/>
        </authorList>
    </citation>
    <scope>NUCLEOTIDE SEQUENCE [LARGE SCALE GENOMIC DNA]</scope>
    <source>
        <strain evidence="9 10">DSM 45490</strain>
    </source>
</reference>
<keyword evidence="5 8" id="KW-1133">Transmembrane helix</keyword>
<organism evidence="9 10">
    <name type="scientific">Kribbella shirazensis</name>
    <dbReference type="NCBI Taxonomy" id="1105143"/>
    <lineage>
        <taxon>Bacteria</taxon>
        <taxon>Bacillati</taxon>
        <taxon>Actinomycetota</taxon>
        <taxon>Actinomycetes</taxon>
        <taxon>Propionibacteriales</taxon>
        <taxon>Kribbellaceae</taxon>
        <taxon>Kribbella</taxon>
    </lineage>
</organism>
<comment type="subcellular location">
    <subcellularLocation>
        <location evidence="1">Cell membrane</location>
        <topology evidence="1">Multi-pass membrane protein</topology>
    </subcellularLocation>
</comment>
<proteinExistence type="inferred from homology"/>
<feature type="transmembrane region" description="Helical" evidence="8">
    <location>
        <begin position="132"/>
        <end position="165"/>
    </location>
</feature>
<keyword evidence="6 8" id="KW-0472">Membrane</keyword>
<dbReference type="Proteomes" id="UP000555407">
    <property type="component" value="Unassembled WGS sequence"/>
</dbReference>
<dbReference type="GO" id="GO:0016758">
    <property type="term" value="F:hexosyltransferase activity"/>
    <property type="evidence" value="ECO:0007669"/>
    <property type="project" value="InterPro"/>
</dbReference>
<comment type="caution">
    <text evidence="9">The sequence shown here is derived from an EMBL/GenBank/DDBJ whole genome shotgun (WGS) entry which is preliminary data.</text>
</comment>
<dbReference type="AlphaFoldDB" id="A0A7X5VL26"/>
<evidence type="ECO:0000256" key="8">
    <source>
        <dbReference type="SAM" id="Phobius"/>
    </source>
</evidence>
<name>A0A7X5VL26_9ACTN</name>
<feature type="transmembrane region" description="Helical" evidence="8">
    <location>
        <begin position="298"/>
        <end position="321"/>
    </location>
</feature>
<feature type="transmembrane region" description="Helical" evidence="8">
    <location>
        <begin position="82"/>
        <end position="112"/>
    </location>
</feature>
<keyword evidence="10" id="KW-1185">Reference proteome</keyword>
<dbReference type="RefSeq" id="WP_337759790.1">
    <property type="nucleotide sequence ID" value="NZ_JAASRO010000001.1"/>
</dbReference>
<feature type="transmembrane region" description="Helical" evidence="8">
    <location>
        <begin position="381"/>
        <end position="399"/>
    </location>
</feature>
<protein>
    <submittedName>
        <fullName evidence="9">Alpha-1,2-mannosyltransferase</fullName>
        <ecNumber evidence="9">2.4.1.-</ecNumber>
    </submittedName>
</protein>
<evidence type="ECO:0000313" key="9">
    <source>
        <dbReference type="EMBL" id="NIK62048.1"/>
    </source>
</evidence>
<keyword evidence="4 8" id="KW-0812">Transmembrane</keyword>
<evidence type="ECO:0000256" key="3">
    <source>
        <dbReference type="ARBA" id="ARBA00022679"/>
    </source>
</evidence>
<comment type="similarity">
    <text evidence="7">Belongs to the glycosyltransferase 87 family.</text>
</comment>
<dbReference type="Pfam" id="PF09594">
    <property type="entry name" value="GT87"/>
    <property type="match status" value="1"/>
</dbReference>
<dbReference type="InterPro" id="IPR018584">
    <property type="entry name" value="GT87"/>
</dbReference>
<feature type="transmembrane region" description="Helical" evidence="8">
    <location>
        <begin position="177"/>
        <end position="199"/>
    </location>
</feature>
<evidence type="ECO:0000256" key="5">
    <source>
        <dbReference type="ARBA" id="ARBA00022989"/>
    </source>
</evidence>
<evidence type="ECO:0000256" key="7">
    <source>
        <dbReference type="ARBA" id="ARBA00024033"/>
    </source>
</evidence>